<proteinExistence type="predicted"/>
<dbReference type="Proteomes" id="UP000593560">
    <property type="component" value="Unassembled WGS sequence"/>
</dbReference>
<protein>
    <submittedName>
        <fullName evidence="2">Uncharacterized protein</fullName>
    </submittedName>
</protein>
<keyword evidence="1" id="KW-0732">Signal</keyword>
<evidence type="ECO:0000256" key="1">
    <source>
        <dbReference type="SAM" id="SignalP"/>
    </source>
</evidence>
<accession>A0A7J9IA96</accession>
<evidence type="ECO:0000313" key="2">
    <source>
        <dbReference type="EMBL" id="MBA0818763.1"/>
    </source>
</evidence>
<feature type="chain" id="PRO_5029589627" evidence="1">
    <location>
        <begin position="19"/>
        <end position="50"/>
    </location>
</feature>
<reference evidence="2 3" key="1">
    <citation type="journal article" date="2019" name="Genome Biol. Evol.">
        <title>Insights into the evolution of the New World diploid cottons (Gossypium, subgenus Houzingenia) based on genome sequencing.</title>
        <authorList>
            <person name="Grover C.E."/>
            <person name="Arick M.A. 2nd"/>
            <person name="Thrash A."/>
            <person name="Conover J.L."/>
            <person name="Sanders W.S."/>
            <person name="Peterson D.G."/>
            <person name="Frelichowski J.E."/>
            <person name="Scheffler J.A."/>
            <person name="Scheffler B.E."/>
            <person name="Wendel J.F."/>
        </authorList>
    </citation>
    <scope>NUCLEOTIDE SEQUENCE [LARGE SCALE GENOMIC DNA]</scope>
    <source>
        <strain evidence="2">0</strain>
        <tissue evidence="2">Leaf</tissue>
    </source>
</reference>
<feature type="non-terminal residue" evidence="2">
    <location>
        <position position="1"/>
    </location>
</feature>
<feature type="signal peptide" evidence="1">
    <location>
        <begin position="1"/>
        <end position="18"/>
    </location>
</feature>
<sequence>RITHFILTFEVLLEVTVTLKEGVLDPAKPRQLFLRKTITQIRLSQRAMTE</sequence>
<comment type="caution">
    <text evidence="2">The sequence shown here is derived from an EMBL/GenBank/DDBJ whole genome shotgun (WGS) entry which is preliminary data.</text>
</comment>
<keyword evidence="3" id="KW-1185">Reference proteome</keyword>
<dbReference type="OrthoDB" id="1001487at2759"/>
<organism evidence="2 3">
    <name type="scientific">Gossypium harknessii</name>
    <dbReference type="NCBI Taxonomy" id="34285"/>
    <lineage>
        <taxon>Eukaryota</taxon>
        <taxon>Viridiplantae</taxon>
        <taxon>Streptophyta</taxon>
        <taxon>Embryophyta</taxon>
        <taxon>Tracheophyta</taxon>
        <taxon>Spermatophyta</taxon>
        <taxon>Magnoliopsida</taxon>
        <taxon>eudicotyledons</taxon>
        <taxon>Gunneridae</taxon>
        <taxon>Pentapetalae</taxon>
        <taxon>rosids</taxon>
        <taxon>malvids</taxon>
        <taxon>Malvales</taxon>
        <taxon>Malvaceae</taxon>
        <taxon>Malvoideae</taxon>
        <taxon>Gossypium</taxon>
    </lineage>
</organism>
<gene>
    <name evidence="2" type="ORF">Gohar_028392</name>
</gene>
<evidence type="ECO:0000313" key="3">
    <source>
        <dbReference type="Proteomes" id="UP000593560"/>
    </source>
</evidence>
<name>A0A7J9IA96_9ROSI</name>
<dbReference type="AlphaFoldDB" id="A0A7J9IA96"/>
<dbReference type="EMBL" id="JABFAD010323061">
    <property type="protein sequence ID" value="MBA0818763.1"/>
    <property type="molecule type" value="Genomic_DNA"/>
</dbReference>